<dbReference type="EMBL" id="JAUTXU010000175">
    <property type="protein sequence ID" value="KAK3701347.1"/>
    <property type="molecule type" value="Genomic_DNA"/>
</dbReference>
<organism evidence="1 2">
    <name type="scientific">Vermiconidia calcicola</name>
    <dbReference type="NCBI Taxonomy" id="1690605"/>
    <lineage>
        <taxon>Eukaryota</taxon>
        <taxon>Fungi</taxon>
        <taxon>Dikarya</taxon>
        <taxon>Ascomycota</taxon>
        <taxon>Pezizomycotina</taxon>
        <taxon>Dothideomycetes</taxon>
        <taxon>Dothideomycetidae</taxon>
        <taxon>Mycosphaerellales</taxon>
        <taxon>Extremaceae</taxon>
        <taxon>Vermiconidia</taxon>
    </lineage>
</organism>
<gene>
    <name evidence="1" type="ORF">LTR37_015569</name>
</gene>
<keyword evidence="2" id="KW-1185">Reference proteome</keyword>
<sequence length="112" mass="11801">MKGSSGGQFAYATSKAAFTHMSRMLATTFADVKVRVNVIAPEIFPSEMTAGESGEDNKSKLDMSPSNPSGRTGEDSDMAATILFLAGKGGLFYNEQILYPDGGNTLVQPASN</sequence>
<evidence type="ECO:0000313" key="1">
    <source>
        <dbReference type="EMBL" id="KAK3701347.1"/>
    </source>
</evidence>
<reference evidence="1" key="1">
    <citation type="submission" date="2023-07" db="EMBL/GenBank/DDBJ databases">
        <title>Black Yeasts Isolated from many extreme environments.</title>
        <authorList>
            <person name="Coleine C."/>
            <person name="Stajich J.E."/>
            <person name="Selbmann L."/>
        </authorList>
    </citation>
    <scope>NUCLEOTIDE SEQUENCE</scope>
    <source>
        <strain evidence="1">CCFEE 5714</strain>
    </source>
</reference>
<proteinExistence type="predicted"/>
<accession>A0ACC3MRB1</accession>
<evidence type="ECO:0000313" key="2">
    <source>
        <dbReference type="Proteomes" id="UP001281147"/>
    </source>
</evidence>
<dbReference type="Proteomes" id="UP001281147">
    <property type="component" value="Unassembled WGS sequence"/>
</dbReference>
<name>A0ACC3MRB1_9PEZI</name>
<protein>
    <submittedName>
        <fullName evidence="1">Uncharacterized protein</fullName>
    </submittedName>
</protein>
<comment type="caution">
    <text evidence="1">The sequence shown here is derived from an EMBL/GenBank/DDBJ whole genome shotgun (WGS) entry which is preliminary data.</text>
</comment>